<dbReference type="CDD" id="cd02440">
    <property type="entry name" value="AdoMet_MTases"/>
    <property type="match status" value="1"/>
</dbReference>
<reference evidence="7 8" key="1">
    <citation type="submission" date="2020-03" db="EMBL/GenBank/DDBJ databases">
        <title>Draft Genome Sequence of 2-Methylisoborneol Producing Pseudanabaena yagii Strain GIHE-NHR1 Isolated from North Han River in South Korea.</title>
        <authorList>
            <person name="Jeong J."/>
        </authorList>
    </citation>
    <scope>NUCLEOTIDE SEQUENCE [LARGE SCALE GENOMIC DNA]</scope>
    <source>
        <strain evidence="7 8">GIHE-NHR1</strain>
    </source>
</reference>
<feature type="binding site" evidence="4">
    <location>
        <begin position="114"/>
        <end position="115"/>
    </location>
    <ligand>
        <name>S-methyl-5'-thioadenosine</name>
        <dbReference type="ChEBI" id="CHEBI:17509"/>
    </ligand>
</feature>
<feature type="transmembrane region" description="Helical" evidence="4">
    <location>
        <begin position="482"/>
        <end position="502"/>
    </location>
</feature>
<dbReference type="SUPFAM" id="SSF53335">
    <property type="entry name" value="S-adenosyl-L-methionine-dependent methyltransferases"/>
    <property type="match status" value="1"/>
</dbReference>
<keyword evidence="4" id="KW-0745">Spermidine biosynthesis</keyword>
<keyword evidence="8" id="KW-1185">Reference proteome</keyword>
<name>A0ABX1M3R2_9CYAN</name>
<dbReference type="Proteomes" id="UP000738376">
    <property type="component" value="Unassembled WGS sequence"/>
</dbReference>
<comment type="function">
    <text evidence="4">Catalyzes the irreversible transfer of a propylamine group from the amino donor S-adenosylmethioninamine (decarboxy-AdoMet) to putrescine (1,4-diaminobutane) to yield spermidine.</text>
</comment>
<protein>
    <recommendedName>
        <fullName evidence="4">Polyamine aminopropyltransferase</fullName>
    </recommendedName>
    <alternativeName>
        <fullName evidence="4">Putrescine aminopropyltransferase</fullName>
        <shortName evidence="4">PAPT</shortName>
    </alternativeName>
    <alternativeName>
        <fullName evidence="4">Spermidine synthase</fullName>
        <shortName evidence="4">SPDS</shortName>
        <shortName evidence="4">SPDSY</shortName>
        <ecNumber evidence="4">2.5.1.16</ecNumber>
    </alternativeName>
</protein>
<evidence type="ECO:0000256" key="5">
    <source>
        <dbReference type="PROSITE-ProRule" id="PRU00354"/>
    </source>
</evidence>
<accession>A0ABX1M3R2</accession>
<gene>
    <name evidence="4" type="primary">speE</name>
    <name evidence="7" type="ORF">HC246_22475</name>
</gene>
<keyword evidence="2 4" id="KW-0808">Transferase</keyword>
<dbReference type="HAMAP" id="MF_00198">
    <property type="entry name" value="Spermidine_synth"/>
    <property type="match status" value="1"/>
</dbReference>
<keyword evidence="4" id="KW-0472">Membrane</keyword>
<dbReference type="PANTHER" id="PTHR43317:SF1">
    <property type="entry name" value="THERMOSPERMINE SYNTHASE ACAULIS5"/>
    <property type="match status" value="1"/>
</dbReference>
<dbReference type="InterPro" id="IPR030374">
    <property type="entry name" value="PABS"/>
</dbReference>
<comment type="catalytic activity">
    <reaction evidence="4">
        <text>S-adenosyl 3-(methylsulfanyl)propylamine + putrescine = S-methyl-5'-thioadenosine + spermidine + H(+)</text>
        <dbReference type="Rhea" id="RHEA:12721"/>
        <dbReference type="ChEBI" id="CHEBI:15378"/>
        <dbReference type="ChEBI" id="CHEBI:17509"/>
        <dbReference type="ChEBI" id="CHEBI:57443"/>
        <dbReference type="ChEBI" id="CHEBI:57834"/>
        <dbReference type="ChEBI" id="CHEBI:326268"/>
        <dbReference type="EC" id="2.5.1.16"/>
    </reaction>
</comment>
<comment type="similarity">
    <text evidence="1 4">Belongs to the spermidine/spermine synthase family.</text>
</comment>
<sequence length="507" mass="56368">MATSLFVEQHTDGIAFYINGELQFHSADEAIYHEYLTIPAIALAAKRFPNQLLRVLICGGGDGLAARDILRFPQVNQIDLVDYSQEVVDLGKQDFASFNQGSLVNPKVAIHIQEAFAFLNRLVQEFCTESLHDYKYHAIICDFTYPASVADTQIYALEWFSLLKQALMPLGIIATNAVSPDRNTLAFWCIYQTIQAAGLSVKPLQLQIPSFINHDYGNWGFLLASEKAIIRSEIESLDLPPNLQELSLDALQTVFTFDTAIAQTRHSVTIHQKDSSQLLFYLLNRLNISHPNSSTVSSENPQINFLDFQDAPTAIATSRHNFQLNDPMSLEALAQSWLKQLESNPDSLLIPAQHHSHTPEISQEWLGRAKQLLNQIDFPRLIAKLLERSQELPHEIADDLRELQNKIIKFQQAKPLDEQESQAISTDSESRPSFNLTTAKVIAIVSLTLLVANLAAPDAVFAKGSTSSSGFISNGSDDGSGGLGFWGLMMTVAGIFWLINLANDNKK</sequence>
<feature type="binding site" evidence="4">
    <location>
        <position position="82"/>
    </location>
    <ligand>
        <name>S-methyl-5'-thioadenosine</name>
        <dbReference type="ChEBI" id="CHEBI:17509"/>
    </ligand>
</feature>
<comment type="subunit">
    <text evidence="4">Homodimer or homotetramer.</text>
</comment>
<dbReference type="InterPro" id="IPR029063">
    <property type="entry name" value="SAM-dependent_MTases_sf"/>
</dbReference>
<keyword evidence="3 4" id="KW-0620">Polyamine biosynthesis</keyword>
<keyword evidence="4" id="KW-0812">Transmembrane</keyword>
<dbReference type="Gene3D" id="3.40.50.150">
    <property type="entry name" value="Vaccinia Virus protein VP39"/>
    <property type="match status" value="1"/>
</dbReference>
<comment type="caution">
    <text evidence="7">The sequence shown here is derived from an EMBL/GenBank/DDBJ whole genome shotgun (WGS) entry which is preliminary data.</text>
</comment>
<feature type="binding site" evidence="4">
    <location>
        <position position="62"/>
    </location>
    <ligand>
        <name>spermidine</name>
        <dbReference type="ChEBI" id="CHEBI:57834"/>
    </ligand>
</feature>
<dbReference type="PROSITE" id="PS51006">
    <property type="entry name" value="PABS_2"/>
    <property type="match status" value="1"/>
</dbReference>
<evidence type="ECO:0000256" key="4">
    <source>
        <dbReference type="HAMAP-Rule" id="MF_00198"/>
    </source>
</evidence>
<evidence type="ECO:0000256" key="1">
    <source>
        <dbReference type="ARBA" id="ARBA00007867"/>
    </source>
</evidence>
<proteinExistence type="inferred from homology"/>
<evidence type="ECO:0000313" key="7">
    <source>
        <dbReference type="EMBL" id="NMF60717.1"/>
    </source>
</evidence>
<evidence type="ECO:0000259" key="6">
    <source>
        <dbReference type="PROSITE" id="PS51006"/>
    </source>
</evidence>
<dbReference type="InterPro" id="IPR001045">
    <property type="entry name" value="Spermi_synthase"/>
</dbReference>
<keyword evidence="4" id="KW-1133">Transmembrane helix</keyword>
<evidence type="ECO:0000256" key="2">
    <source>
        <dbReference type="ARBA" id="ARBA00022679"/>
    </source>
</evidence>
<dbReference type="EMBL" id="JAAVJL010000004">
    <property type="protein sequence ID" value="NMF60717.1"/>
    <property type="molecule type" value="Genomic_DNA"/>
</dbReference>
<evidence type="ECO:0000313" key="8">
    <source>
        <dbReference type="Proteomes" id="UP000738376"/>
    </source>
</evidence>
<evidence type="ECO:0000256" key="3">
    <source>
        <dbReference type="ARBA" id="ARBA00023115"/>
    </source>
</evidence>
<dbReference type="PANTHER" id="PTHR43317">
    <property type="entry name" value="THERMOSPERMINE SYNTHASE ACAULIS5"/>
    <property type="match status" value="1"/>
</dbReference>
<comment type="caution">
    <text evidence="4">Lacks conserved residue(s) required for the propagation of feature annotation.</text>
</comment>
<feature type="domain" description="PABS" evidence="6">
    <location>
        <begin position="1"/>
        <end position="226"/>
    </location>
</feature>
<dbReference type="Pfam" id="PF01564">
    <property type="entry name" value="Spermine_synth"/>
    <property type="match status" value="1"/>
</dbReference>
<organism evidence="7 8">
    <name type="scientific">Pseudanabaena yagii GIHE-NHR1</name>
    <dbReference type="NCBI Taxonomy" id="2722753"/>
    <lineage>
        <taxon>Bacteria</taxon>
        <taxon>Bacillati</taxon>
        <taxon>Cyanobacteriota</taxon>
        <taxon>Cyanophyceae</taxon>
        <taxon>Pseudanabaenales</taxon>
        <taxon>Pseudanabaenaceae</taxon>
        <taxon>Pseudanabaena</taxon>
        <taxon>Pseudanabaena yagii</taxon>
    </lineage>
</organism>
<keyword evidence="4" id="KW-0963">Cytoplasm</keyword>
<comment type="pathway">
    <text evidence="4">Amine and polyamine biosynthesis; spermidine biosynthesis; spermidine from putrescine: step 1/1.</text>
</comment>
<feature type="binding site" evidence="4">
    <location>
        <position position="33"/>
    </location>
    <ligand>
        <name>spermidine</name>
        <dbReference type="ChEBI" id="CHEBI:57834"/>
    </ligand>
</feature>
<comment type="subcellular location">
    <subcellularLocation>
        <location evidence="4">Cell membrane</location>
        <topology evidence="4">Single-pass membrane protein</topology>
    </subcellularLocation>
</comment>
<feature type="active site" description="Proton acceptor" evidence="4 5">
    <location>
        <position position="142"/>
    </location>
</feature>
<dbReference type="EC" id="2.5.1.16" evidence="4"/>
<dbReference type="RefSeq" id="WP_169365669.1">
    <property type="nucleotide sequence ID" value="NZ_JAAVJL010000004.1"/>
</dbReference>